<keyword evidence="2" id="KW-0472">Membrane</keyword>
<dbReference type="GO" id="GO:0005975">
    <property type="term" value="P:carbohydrate metabolic process"/>
    <property type="evidence" value="ECO:0007669"/>
    <property type="project" value="UniProtKB-ARBA"/>
</dbReference>
<feature type="compositionally biased region" description="Polar residues" evidence="1">
    <location>
        <begin position="343"/>
        <end position="359"/>
    </location>
</feature>
<dbReference type="InterPro" id="IPR013552">
    <property type="entry name" value="Thioester_dom"/>
</dbReference>
<dbReference type="InterPro" id="IPR041033">
    <property type="entry name" value="SpaA_PFL_dom_1"/>
</dbReference>
<dbReference type="InterPro" id="IPR023849">
    <property type="entry name" value="TQXA_dom"/>
</dbReference>
<proteinExistence type="predicted"/>
<reference evidence="5" key="1">
    <citation type="submission" date="2019-11" db="EMBL/GenBank/DDBJ databases">
        <authorList>
            <person name="Feng L."/>
        </authorList>
    </citation>
    <scope>NUCLEOTIDE SEQUENCE</scope>
    <source>
        <strain evidence="5">BdentiumLFYP24</strain>
    </source>
</reference>
<evidence type="ECO:0000259" key="3">
    <source>
        <dbReference type="Pfam" id="PF08341"/>
    </source>
</evidence>
<protein>
    <submittedName>
        <fullName evidence="5">Cna protein B-type domain protein</fullName>
    </submittedName>
</protein>
<evidence type="ECO:0000259" key="4">
    <source>
        <dbReference type="Pfam" id="PF17802"/>
    </source>
</evidence>
<dbReference type="NCBIfam" id="TIGR03934">
    <property type="entry name" value="TQXA_dom"/>
    <property type="match status" value="1"/>
</dbReference>
<feature type="region of interest" description="Disordered" evidence="1">
    <location>
        <begin position="297"/>
        <end position="359"/>
    </location>
</feature>
<dbReference type="Gene3D" id="1.10.150.480">
    <property type="match status" value="1"/>
</dbReference>
<accession>A0A6N2QV89</accession>
<feature type="compositionally biased region" description="Low complexity" evidence="1">
    <location>
        <begin position="309"/>
        <end position="331"/>
    </location>
</feature>
<sequence length="390" mass="41509">MRTTNNRIHIPSALSALIATVAIIVVSVFPPALAYADGGSAPTVPVQVSKVDADGTALKGAQLRISHKDANGADVIDAEWTSDGTVHTADLPAGDYTLTETTAPEGYDKAADQTFTVKAPENPTPTDYSFTTQSSLTSGALVSKDASKTVSPVYCFNLRKSSPTTGLDYTRIEGSATAFSQLAQRARPGTNLYQDVLRVLYNGYPNNKAGIQQKYNLSDLEFAEATQYAIWYYTDSRPVVPHPYSDAVQALVDSTANIPSGQTLDIYKTSNDQYQNLLATEFHQATPPVSLIMVGQKTQAPTPTPSQPTTPTQPSTPSTPSTPSQPSTPAQNAPVKPLEKTPQKPSKMTTTQPQVKNLSNTGSNVTILAIVAVIALVAGGALVLVRRRMN</sequence>
<dbReference type="Pfam" id="PF17802">
    <property type="entry name" value="SpaA"/>
    <property type="match status" value="1"/>
</dbReference>
<evidence type="ECO:0000256" key="1">
    <source>
        <dbReference type="SAM" id="MobiDB-lite"/>
    </source>
</evidence>
<dbReference type="Gene3D" id="2.60.40.10">
    <property type="entry name" value="Immunoglobulins"/>
    <property type="match status" value="1"/>
</dbReference>
<gene>
    <name evidence="5" type="ORF">BDLFYP24_00034</name>
</gene>
<feature type="domain" description="SpaA-like prealbumin fold" evidence="4">
    <location>
        <begin position="46"/>
        <end position="123"/>
    </location>
</feature>
<keyword evidence="2" id="KW-0812">Transmembrane</keyword>
<feature type="domain" description="Thioester" evidence="3">
    <location>
        <begin position="153"/>
        <end position="246"/>
    </location>
</feature>
<keyword evidence="2" id="KW-1133">Transmembrane helix</keyword>
<evidence type="ECO:0000313" key="5">
    <source>
        <dbReference type="EMBL" id="VYS72377.1"/>
    </source>
</evidence>
<dbReference type="EMBL" id="CACRSP010000001">
    <property type="protein sequence ID" value="VYS72377.1"/>
    <property type="molecule type" value="Genomic_DNA"/>
</dbReference>
<organism evidence="5">
    <name type="scientific">Bifidobacterium dentium</name>
    <dbReference type="NCBI Taxonomy" id="1689"/>
    <lineage>
        <taxon>Bacteria</taxon>
        <taxon>Bacillati</taxon>
        <taxon>Actinomycetota</taxon>
        <taxon>Actinomycetes</taxon>
        <taxon>Bifidobacteriales</taxon>
        <taxon>Bifidobacteriaceae</taxon>
        <taxon>Bifidobacterium</taxon>
    </lineage>
</organism>
<dbReference type="Pfam" id="PF08341">
    <property type="entry name" value="TED"/>
    <property type="match status" value="1"/>
</dbReference>
<dbReference type="InterPro" id="IPR013783">
    <property type="entry name" value="Ig-like_fold"/>
</dbReference>
<dbReference type="NCBIfam" id="TIGR01167">
    <property type="entry name" value="LPXTG_anchor"/>
    <property type="match status" value="1"/>
</dbReference>
<dbReference type="NCBIfam" id="NF012162">
    <property type="entry name" value="surf_Nterm_1"/>
    <property type="match status" value="1"/>
</dbReference>
<dbReference type="AlphaFoldDB" id="A0A6N2QV89"/>
<evidence type="ECO:0000256" key="2">
    <source>
        <dbReference type="SAM" id="Phobius"/>
    </source>
</evidence>
<name>A0A6N2QV89_9BIFI</name>
<feature type="transmembrane region" description="Helical" evidence="2">
    <location>
        <begin position="365"/>
        <end position="385"/>
    </location>
</feature>